<dbReference type="PANTHER" id="PTHR33510">
    <property type="entry name" value="PROTEIN TIC 20-II, CHLOROPLASTIC"/>
    <property type="match status" value="1"/>
</dbReference>
<sequence>MRGYTFCEGAGAVGAFQDRSLLANILDISSVRYRNAIKERCARTSSTRRPLIVACNSNASDYPVLSSSRSYRGSYKLHSLSTGDKKEFLSPQALIYIDRNRSALVPRAAARMHLIPLACNNVKPEWWWRTLHISDVGLYFYPLSEHYELFENLIYFVPGAISRLPIWFTMIYCFIAYAGIVKNKDLPHFFRFHMMMGMLMETTLQIFWYTCNFMPLIHYHGTFGMHFWAGIGFAYITVLLACVRSALAGSYIQIPLITEAACIHTLFNIGSFHRPF</sequence>
<evidence type="ECO:0000256" key="3">
    <source>
        <dbReference type="ARBA" id="ARBA00022692"/>
    </source>
</evidence>
<protein>
    <recommendedName>
        <fullName evidence="7">Protein TIC 20</fullName>
    </recommendedName>
</protein>
<evidence type="ECO:0000256" key="2">
    <source>
        <dbReference type="ARBA" id="ARBA00009596"/>
    </source>
</evidence>
<keyword evidence="7" id="KW-0934">Plastid</keyword>
<name>A0A2H5Q7N0_CITUN</name>
<dbReference type="InterPro" id="IPR005691">
    <property type="entry name" value="Tic20"/>
</dbReference>
<proteinExistence type="inferred from homology"/>
<keyword evidence="6 7" id="KW-0472">Membrane</keyword>
<organism evidence="8 9">
    <name type="scientific">Citrus unshiu</name>
    <name type="common">Satsuma mandarin</name>
    <name type="synonym">Citrus nobilis var. unshiu</name>
    <dbReference type="NCBI Taxonomy" id="55188"/>
    <lineage>
        <taxon>Eukaryota</taxon>
        <taxon>Viridiplantae</taxon>
        <taxon>Streptophyta</taxon>
        <taxon>Embryophyta</taxon>
        <taxon>Tracheophyta</taxon>
        <taxon>Spermatophyta</taxon>
        <taxon>Magnoliopsida</taxon>
        <taxon>eudicotyledons</taxon>
        <taxon>Gunneridae</taxon>
        <taxon>Pentapetalae</taxon>
        <taxon>rosids</taxon>
        <taxon>malvids</taxon>
        <taxon>Sapindales</taxon>
        <taxon>Rutaceae</taxon>
        <taxon>Aurantioideae</taxon>
        <taxon>Citrus</taxon>
    </lineage>
</organism>
<evidence type="ECO:0000256" key="7">
    <source>
        <dbReference type="RuleBase" id="RU367003"/>
    </source>
</evidence>
<keyword evidence="4" id="KW-1001">Plastid inner membrane</keyword>
<feature type="transmembrane region" description="Helical" evidence="7">
    <location>
        <begin position="227"/>
        <end position="247"/>
    </location>
</feature>
<keyword evidence="3 7" id="KW-0812">Transmembrane</keyword>
<evidence type="ECO:0000256" key="5">
    <source>
        <dbReference type="ARBA" id="ARBA00022989"/>
    </source>
</evidence>
<comment type="similarity">
    <text evidence="2 7">Belongs to the Tic20 family.</text>
</comment>
<evidence type="ECO:0000313" key="9">
    <source>
        <dbReference type="Proteomes" id="UP000236630"/>
    </source>
</evidence>
<keyword evidence="9" id="KW-1185">Reference proteome</keyword>
<evidence type="ECO:0000256" key="1">
    <source>
        <dbReference type="ARBA" id="ARBA00004478"/>
    </source>
</evidence>
<feature type="transmembrane region" description="Helical" evidence="7">
    <location>
        <begin position="164"/>
        <end position="181"/>
    </location>
</feature>
<reference evidence="8 9" key="1">
    <citation type="journal article" date="2017" name="Front. Genet.">
        <title>Draft sequencing of the heterozygous diploid genome of Satsuma (Citrus unshiu Marc.) using a hybrid assembly approach.</title>
        <authorList>
            <person name="Shimizu T."/>
            <person name="Tanizawa Y."/>
            <person name="Mochizuki T."/>
            <person name="Nagasaki H."/>
            <person name="Yoshioka T."/>
            <person name="Toyoda A."/>
            <person name="Fujiyama A."/>
            <person name="Kaminuma E."/>
            <person name="Nakamura Y."/>
        </authorList>
    </citation>
    <scope>NUCLEOTIDE SEQUENCE [LARGE SCALE GENOMIC DNA]</scope>
    <source>
        <strain evidence="9">cv. Miyagawa wase</strain>
    </source>
</reference>
<comment type="function">
    <text evidence="7">Involved in protein precursor import into chloroplasts.</text>
</comment>
<dbReference type="EMBL" id="BDQV01000241">
    <property type="protein sequence ID" value="GAY60646.1"/>
    <property type="molecule type" value="Genomic_DNA"/>
</dbReference>
<dbReference type="Pfam" id="PF16166">
    <property type="entry name" value="TIC20"/>
    <property type="match status" value="1"/>
</dbReference>
<accession>A0A2H5Q7N0</accession>
<gene>
    <name evidence="8" type="ORF">CUMW_203670</name>
</gene>
<comment type="caution">
    <text evidence="8">The sequence shown here is derived from an EMBL/GenBank/DDBJ whole genome shotgun (WGS) entry which is preliminary data.</text>
</comment>
<comment type="caution">
    <text evidence="7">Lacks conserved residue(s) required for the propagation of feature annotation.</text>
</comment>
<comment type="subcellular location">
    <subcellularLocation>
        <location evidence="1">Plastid</location>
        <location evidence="1">Chloroplast inner membrane</location>
        <topology evidence="1">Multi-pass membrane protein</topology>
    </subcellularLocation>
    <subcellularLocation>
        <location evidence="7">Plastid</location>
        <location evidence="7">Chloroplast membrane</location>
        <topology evidence="7">Multi-pass membrane protein</topology>
    </subcellularLocation>
</comment>
<evidence type="ECO:0000313" key="8">
    <source>
        <dbReference type="EMBL" id="GAY60646.1"/>
    </source>
</evidence>
<evidence type="ECO:0000256" key="4">
    <source>
        <dbReference type="ARBA" id="ARBA00022780"/>
    </source>
</evidence>
<keyword evidence="7" id="KW-0150">Chloroplast</keyword>
<dbReference type="GO" id="GO:0009706">
    <property type="term" value="C:chloroplast inner membrane"/>
    <property type="evidence" value="ECO:0007669"/>
    <property type="project" value="UniProtKB-SubCell"/>
</dbReference>
<dbReference type="AlphaFoldDB" id="A0A2H5Q7N0"/>
<keyword evidence="5 7" id="KW-1133">Transmembrane helix</keyword>
<evidence type="ECO:0000256" key="6">
    <source>
        <dbReference type="ARBA" id="ARBA00023136"/>
    </source>
</evidence>
<dbReference type="PANTHER" id="PTHR33510:SF12">
    <property type="entry name" value="PROTEIN TIC 20-IV, CHLOROPLASTIC"/>
    <property type="match status" value="1"/>
</dbReference>
<dbReference type="Proteomes" id="UP000236630">
    <property type="component" value="Unassembled WGS sequence"/>
</dbReference>